<protein>
    <submittedName>
        <fullName evidence="3">Uncharacterized protein LOC117568438 isoform X5</fullName>
    </submittedName>
</protein>
<feature type="transmembrane region" description="Helical" evidence="1">
    <location>
        <begin position="214"/>
        <end position="233"/>
    </location>
</feature>
<feature type="transmembrane region" description="Helical" evidence="1">
    <location>
        <begin position="143"/>
        <end position="164"/>
    </location>
</feature>
<evidence type="ECO:0000313" key="3">
    <source>
        <dbReference type="RefSeq" id="XP_051860507.1"/>
    </source>
</evidence>
<reference evidence="3" key="1">
    <citation type="submission" date="2025-08" db="UniProtKB">
        <authorList>
            <consortium name="RefSeq"/>
        </authorList>
    </citation>
    <scope>IDENTIFICATION</scope>
    <source>
        <strain evidence="3">15112-1751.03</strain>
        <tissue evidence="3">Whole Adult</tissue>
    </source>
</reference>
<keyword evidence="1" id="KW-1133">Transmembrane helix</keyword>
<evidence type="ECO:0000256" key="1">
    <source>
        <dbReference type="SAM" id="Phobius"/>
    </source>
</evidence>
<feature type="transmembrane region" description="Helical" evidence="1">
    <location>
        <begin position="53"/>
        <end position="73"/>
    </location>
</feature>
<proteinExistence type="predicted"/>
<dbReference type="Proteomes" id="UP000515160">
    <property type="component" value="Chromosome 3"/>
</dbReference>
<organism evidence="2 3">
    <name type="scientific">Drosophila albomicans</name>
    <name type="common">Fruit fly</name>
    <dbReference type="NCBI Taxonomy" id="7291"/>
    <lineage>
        <taxon>Eukaryota</taxon>
        <taxon>Metazoa</taxon>
        <taxon>Ecdysozoa</taxon>
        <taxon>Arthropoda</taxon>
        <taxon>Hexapoda</taxon>
        <taxon>Insecta</taxon>
        <taxon>Pterygota</taxon>
        <taxon>Neoptera</taxon>
        <taxon>Endopterygota</taxon>
        <taxon>Diptera</taxon>
        <taxon>Brachycera</taxon>
        <taxon>Muscomorpha</taxon>
        <taxon>Ephydroidea</taxon>
        <taxon>Drosophilidae</taxon>
        <taxon>Drosophila</taxon>
    </lineage>
</organism>
<accession>A0A9C6T5L5</accession>
<evidence type="ECO:0000313" key="2">
    <source>
        <dbReference type="Proteomes" id="UP000515160"/>
    </source>
</evidence>
<feature type="transmembrane region" description="Helical" evidence="1">
    <location>
        <begin position="176"/>
        <end position="194"/>
    </location>
</feature>
<keyword evidence="1" id="KW-0812">Transmembrane</keyword>
<feature type="transmembrane region" description="Helical" evidence="1">
    <location>
        <begin position="21"/>
        <end position="41"/>
    </location>
</feature>
<feature type="transmembrane region" description="Helical" evidence="1">
    <location>
        <begin position="80"/>
        <end position="104"/>
    </location>
</feature>
<gene>
    <name evidence="3" type="primary">LOC117568438</name>
</gene>
<name>A0A9C6T5L5_DROAB</name>
<keyword evidence="2" id="KW-1185">Reference proteome</keyword>
<dbReference type="GeneID" id="117568438"/>
<keyword evidence="1" id="KW-0472">Membrane</keyword>
<sequence length="347" mass="41323">MHSDYIYRGYRKARRNFSLKTYFLLLLWWILAAGQWVMVCLVKEIQDAFRDHYYISLVAFFLSIFIFALFLFIERLRYNAVLSIIISFLIVELQIVALFMLVSRSYWGEMLLYFGICVVAIFIFVIIGLIVPRQIDCTLHIALLFILAFLFLLITVFFLMHQLLVPEMWKDIKKHGFYLIQIPITITILLFVMYHAQTINGGRFAEMRLHDFCLGSLILFHDFLIIYWLTFYWQMMSGYVTPDDWTHLSTFWNQDRRVIRLDFDDYTESILSNNKAEENVVFISQHQPTSDQPKLGITLDFREDDVVRTPIPMSERSWRLKRLTKDIRKADYRQIATEEGPGIDYIN</sequence>
<dbReference type="OrthoDB" id="7867995at2759"/>
<feature type="transmembrane region" description="Helical" evidence="1">
    <location>
        <begin position="110"/>
        <end position="131"/>
    </location>
</feature>
<dbReference type="AlphaFoldDB" id="A0A9C6T5L5"/>
<dbReference type="RefSeq" id="XP_051860507.1">
    <property type="nucleotide sequence ID" value="XM_052004547.1"/>
</dbReference>